<protein>
    <submittedName>
        <fullName evidence="4">Polysaccharide deacetylase family protein</fullName>
    </submittedName>
</protein>
<reference evidence="4 5" key="1">
    <citation type="journal article" date="2015" name="Nature">
        <title>rRNA introns, odd ribosomes, and small enigmatic genomes across a large radiation of phyla.</title>
        <authorList>
            <person name="Brown C.T."/>
            <person name="Hug L.A."/>
            <person name="Thomas B.C."/>
            <person name="Sharon I."/>
            <person name="Castelle C.J."/>
            <person name="Singh A."/>
            <person name="Wilkins M.J."/>
            <person name="Williams K.H."/>
            <person name="Banfield J.F."/>
        </authorList>
    </citation>
    <scope>NUCLEOTIDE SEQUENCE [LARGE SCALE GENOMIC DNA]</scope>
</reference>
<dbReference type="PROSITE" id="PS51677">
    <property type="entry name" value="NODB"/>
    <property type="match status" value="1"/>
</dbReference>
<feature type="domain" description="NodB homology" evidence="3">
    <location>
        <begin position="96"/>
        <end position="258"/>
    </location>
</feature>
<dbReference type="InterPro" id="IPR051398">
    <property type="entry name" value="Polysacch_Deacetylase"/>
</dbReference>
<dbReference type="Gene3D" id="3.20.20.370">
    <property type="entry name" value="Glycoside hydrolase/deacetylase"/>
    <property type="match status" value="1"/>
</dbReference>
<dbReference type="SUPFAM" id="SSF88713">
    <property type="entry name" value="Glycoside hydrolase/deacetylase"/>
    <property type="match status" value="1"/>
</dbReference>
<dbReference type="InterPro" id="IPR011330">
    <property type="entry name" value="Glyco_hydro/deAcase_b/a-brl"/>
</dbReference>
<dbReference type="GO" id="GO:0016810">
    <property type="term" value="F:hydrolase activity, acting on carbon-nitrogen (but not peptide) bonds"/>
    <property type="evidence" value="ECO:0007669"/>
    <property type="project" value="InterPro"/>
</dbReference>
<evidence type="ECO:0000259" key="3">
    <source>
        <dbReference type="PROSITE" id="PS51677"/>
    </source>
</evidence>
<evidence type="ECO:0000313" key="5">
    <source>
        <dbReference type="Proteomes" id="UP000034852"/>
    </source>
</evidence>
<organism evidence="4 5">
    <name type="scientific">candidate division WS6 bacterium GW2011_GWA2_37_6</name>
    <dbReference type="NCBI Taxonomy" id="1619087"/>
    <lineage>
        <taxon>Bacteria</taxon>
        <taxon>Candidatus Dojkabacteria</taxon>
    </lineage>
</organism>
<comment type="caution">
    <text evidence="4">The sequence shown here is derived from an EMBL/GenBank/DDBJ whole genome shotgun (WGS) entry which is preliminary data.</text>
</comment>
<proteinExistence type="predicted"/>
<dbReference type="Pfam" id="PF01522">
    <property type="entry name" value="Polysacc_deac_1"/>
    <property type="match status" value="1"/>
</dbReference>
<name>A0A0G0K6Q8_9BACT</name>
<evidence type="ECO:0000256" key="1">
    <source>
        <dbReference type="ARBA" id="ARBA00004613"/>
    </source>
</evidence>
<keyword evidence="2" id="KW-0732">Signal</keyword>
<dbReference type="InterPro" id="IPR002509">
    <property type="entry name" value="NODB_dom"/>
</dbReference>
<feature type="non-terminal residue" evidence="4">
    <location>
        <position position="1"/>
    </location>
</feature>
<evidence type="ECO:0000256" key="2">
    <source>
        <dbReference type="ARBA" id="ARBA00022729"/>
    </source>
</evidence>
<dbReference type="EMBL" id="LBTH01000002">
    <property type="protein sequence ID" value="KKQ36321.1"/>
    <property type="molecule type" value="Genomic_DNA"/>
</dbReference>
<comment type="subcellular location">
    <subcellularLocation>
        <location evidence="1">Secreted</location>
    </subcellularLocation>
</comment>
<dbReference type="Proteomes" id="UP000034852">
    <property type="component" value="Unassembled WGS sequence"/>
</dbReference>
<dbReference type="GO" id="GO:0005576">
    <property type="term" value="C:extracellular region"/>
    <property type="evidence" value="ECO:0007669"/>
    <property type="project" value="UniProtKB-SubCell"/>
</dbReference>
<gene>
    <name evidence="4" type="ORF">US52_C0002G0014</name>
</gene>
<dbReference type="PANTHER" id="PTHR34216:SF3">
    <property type="entry name" value="POLY-BETA-1,6-N-ACETYL-D-GLUCOSAMINE N-DEACETYLASE"/>
    <property type="match status" value="1"/>
</dbReference>
<sequence length="258" mass="28776">DAETILPNAPAETEPRNFGVDYDYPQVAQRDGTVRIPVLTYHQVGTLPASGGARDYYVSPGMFDRQMAYLKQKQYKTLTMQEFYDLVKSGENPVQKSVLITFDDGNYNNYSNAYPILKKYGFVATFFIVSSKSGISSAHLKEMVADGMDIESHSATHKDLTKIEDESELSSEIISSRYATGSLSGSTVISFSYPGCVGNHDTISYVISAGYSLAFTCGKSIDHTYYSRYVIQRVHIYSNIENFKERLSGICNYTAAYE</sequence>
<dbReference type="PANTHER" id="PTHR34216">
    <property type="match status" value="1"/>
</dbReference>
<dbReference type="AlphaFoldDB" id="A0A0G0K6Q8"/>
<accession>A0A0G0K6Q8</accession>
<dbReference type="CDD" id="cd10918">
    <property type="entry name" value="CE4_NodB_like_5s_6s"/>
    <property type="match status" value="1"/>
</dbReference>
<dbReference type="GO" id="GO:0005975">
    <property type="term" value="P:carbohydrate metabolic process"/>
    <property type="evidence" value="ECO:0007669"/>
    <property type="project" value="InterPro"/>
</dbReference>
<evidence type="ECO:0000313" key="4">
    <source>
        <dbReference type="EMBL" id="KKQ36321.1"/>
    </source>
</evidence>